<evidence type="ECO:0000313" key="6">
    <source>
        <dbReference type="Proteomes" id="UP001595075"/>
    </source>
</evidence>
<evidence type="ECO:0000256" key="2">
    <source>
        <dbReference type="ARBA" id="ARBA00023242"/>
    </source>
</evidence>
<evidence type="ECO:0000313" key="5">
    <source>
        <dbReference type="EMBL" id="KAL2074870.1"/>
    </source>
</evidence>
<feature type="compositionally biased region" description="Polar residues" evidence="3">
    <location>
        <begin position="60"/>
        <end position="76"/>
    </location>
</feature>
<accession>A0ABR4CYB0</accession>
<name>A0ABR4CYB0_9HELO</name>
<gene>
    <name evidence="5" type="ORF">VTL71DRAFT_8649</name>
</gene>
<dbReference type="CDD" id="cd14688">
    <property type="entry name" value="bZIP_YAP"/>
    <property type="match status" value="1"/>
</dbReference>
<protein>
    <recommendedName>
        <fullName evidence="4">BZIP domain-containing protein</fullName>
    </recommendedName>
</protein>
<dbReference type="PANTHER" id="PTHR40621">
    <property type="entry name" value="TRANSCRIPTION FACTOR KAPC-RELATED"/>
    <property type="match status" value="1"/>
</dbReference>
<dbReference type="InterPro" id="IPR046347">
    <property type="entry name" value="bZIP_sf"/>
</dbReference>
<evidence type="ECO:0000256" key="1">
    <source>
        <dbReference type="ARBA" id="ARBA00004123"/>
    </source>
</evidence>
<sequence length="203" mass="23364">MARPSIHTSPQPKDTTNLEWNVFEQQFLTWHNQSSTSHTISSRPHRTTASRSGMSYYPYTASSSQHVEADSQSPGSSVADEKIEDRDMIGLKKEPTRRRIQNRKAQRAFRLRQKTHVESLEEKLHTLMGDYEELQRRYTCLSIEYERDLRVRGEDERVRGVGSGDGYVKIEGMEDCEGENEDVDVRVDGSGLGRPREWGGVFR</sequence>
<dbReference type="EMBL" id="JAZHXI010000002">
    <property type="protein sequence ID" value="KAL2074870.1"/>
    <property type="molecule type" value="Genomic_DNA"/>
</dbReference>
<dbReference type="Proteomes" id="UP001595075">
    <property type="component" value="Unassembled WGS sequence"/>
</dbReference>
<evidence type="ECO:0000259" key="4">
    <source>
        <dbReference type="PROSITE" id="PS00036"/>
    </source>
</evidence>
<evidence type="ECO:0000256" key="3">
    <source>
        <dbReference type="SAM" id="MobiDB-lite"/>
    </source>
</evidence>
<dbReference type="Pfam" id="PF00170">
    <property type="entry name" value="bZIP_1"/>
    <property type="match status" value="1"/>
</dbReference>
<keyword evidence="6" id="KW-1185">Reference proteome</keyword>
<feature type="domain" description="BZIP" evidence="4">
    <location>
        <begin position="97"/>
        <end position="112"/>
    </location>
</feature>
<dbReference type="Gene3D" id="1.20.5.170">
    <property type="match status" value="1"/>
</dbReference>
<feature type="region of interest" description="Disordered" evidence="3">
    <location>
        <begin position="33"/>
        <end position="82"/>
    </location>
</feature>
<feature type="compositionally biased region" description="Polar residues" evidence="3">
    <location>
        <begin position="33"/>
        <end position="42"/>
    </location>
</feature>
<dbReference type="PROSITE" id="PS00036">
    <property type="entry name" value="BZIP_BASIC"/>
    <property type="match status" value="1"/>
</dbReference>
<comment type="caution">
    <text evidence="5">The sequence shown here is derived from an EMBL/GenBank/DDBJ whole genome shotgun (WGS) entry which is preliminary data.</text>
</comment>
<comment type="subcellular location">
    <subcellularLocation>
        <location evidence="1">Nucleus</location>
    </subcellularLocation>
</comment>
<dbReference type="InterPro" id="IPR004827">
    <property type="entry name" value="bZIP"/>
</dbReference>
<dbReference type="SUPFAM" id="SSF57959">
    <property type="entry name" value="Leucine zipper domain"/>
    <property type="match status" value="1"/>
</dbReference>
<proteinExistence type="predicted"/>
<reference evidence="5 6" key="1">
    <citation type="journal article" date="2024" name="Commun. Biol.">
        <title>Comparative genomic analysis of thermophilic fungi reveals convergent evolutionary adaptations and gene losses.</title>
        <authorList>
            <person name="Steindorff A.S."/>
            <person name="Aguilar-Pontes M.V."/>
            <person name="Robinson A.J."/>
            <person name="Andreopoulos B."/>
            <person name="LaButti K."/>
            <person name="Kuo A."/>
            <person name="Mondo S."/>
            <person name="Riley R."/>
            <person name="Otillar R."/>
            <person name="Haridas S."/>
            <person name="Lipzen A."/>
            <person name="Grimwood J."/>
            <person name="Schmutz J."/>
            <person name="Clum A."/>
            <person name="Reid I.D."/>
            <person name="Moisan M.C."/>
            <person name="Butler G."/>
            <person name="Nguyen T.T.M."/>
            <person name="Dewar K."/>
            <person name="Conant G."/>
            <person name="Drula E."/>
            <person name="Henrissat B."/>
            <person name="Hansel C."/>
            <person name="Singer S."/>
            <person name="Hutchinson M.I."/>
            <person name="de Vries R.P."/>
            <person name="Natvig D.O."/>
            <person name="Powell A.J."/>
            <person name="Tsang A."/>
            <person name="Grigoriev I.V."/>
        </authorList>
    </citation>
    <scope>NUCLEOTIDE SEQUENCE [LARGE SCALE GENOMIC DNA]</scope>
    <source>
        <strain evidence="5 6">CBS 494.80</strain>
    </source>
</reference>
<keyword evidence="2" id="KW-0539">Nucleus</keyword>
<dbReference type="InterPro" id="IPR050936">
    <property type="entry name" value="AP-1-like"/>
</dbReference>
<organism evidence="5 6">
    <name type="scientific">Oculimacula yallundae</name>
    <dbReference type="NCBI Taxonomy" id="86028"/>
    <lineage>
        <taxon>Eukaryota</taxon>
        <taxon>Fungi</taxon>
        <taxon>Dikarya</taxon>
        <taxon>Ascomycota</taxon>
        <taxon>Pezizomycotina</taxon>
        <taxon>Leotiomycetes</taxon>
        <taxon>Helotiales</taxon>
        <taxon>Ploettnerulaceae</taxon>
        <taxon>Oculimacula</taxon>
    </lineage>
</organism>
<dbReference type="PANTHER" id="PTHR40621:SF6">
    <property type="entry name" value="AP-1-LIKE TRANSCRIPTION FACTOR YAP1-RELATED"/>
    <property type="match status" value="1"/>
</dbReference>